<dbReference type="Pfam" id="PF25426">
    <property type="entry name" value="AAA_lid_BCS1"/>
    <property type="match status" value="1"/>
</dbReference>
<dbReference type="eggNOG" id="KOG0743">
    <property type="taxonomic scope" value="Eukaryota"/>
</dbReference>
<dbReference type="InterPro" id="IPR003959">
    <property type="entry name" value="ATPase_AAA_core"/>
</dbReference>
<feature type="domain" description="AAA+ ATPase" evidence="14">
    <location>
        <begin position="239"/>
        <end position="370"/>
    </location>
</feature>
<protein>
    <recommendedName>
        <fullName evidence="18">Mitochondrial chaperone BCS1</fullName>
    </recommendedName>
</protein>
<dbReference type="PROSITE" id="PS00674">
    <property type="entry name" value="AAA"/>
    <property type="match status" value="1"/>
</dbReference>
<dbReference type="InterPro" id="IPR003960">
    <property type="entry name" value="ATPase_AAA_CS"/>
</dbReference>
<evidence type="ECO:0000259" key="15">
    <source>
        <dbReference type="SMART" id="SM01024"/>
    </source>
</evidence>
<comment type="subcellular location">
    <subcellularLocation>
        <location evidence="1">Mitochondrion inner membrane</location>
        <topology evidence="1">Single-pass membrane protein</topology>
    </subcellularLocation>
</comment>
<dbReference type="Pfam" id="PF00004">
    <property type="entry name" value="AAA"/>
    <property type="match status" value="1"/>
</dbReference>
<evidence type="ECO:0000256" key="11">
    <source>
        <dbReference type="ARBA" id="ARBA00048778"/>
    </source>
</evidence>
<evidence type="ECO:0000256" key="2">
    <source>
        <dbReference type="ARBA" id="ARBA00007448"/>
    </source>
</evidence>
<dbReference type="EMBL" id="GG745328">
    <property type="protein sequence ID" value="KNE54164.1"/>
    <property type="molecule type" value="Genomic_DNA"/>
</dbReference>
<dbReference type="OMA" id="NICCINI"/>
<evidence type="ECO:0000256" key="13">
    <source>
        <dbReference type="SAM" id="Phobius"/>
    </source>
</evidence>
<dbReference type="InterPro" id="IPR003593">
    <property type="entry name" value="AAA+_ATPase"/>
</dbReference>
<dbReference type="SMART" id="SM00382">
    <property type="entry name" value="AAA"/>
    <property type="match status" value="1"/>
</dbReference>
<evidence type="ECO:0008006" key="18">
    <source>
        <dbReference type="Google" id="ProtNLM"/>
    </source>
</evidence>
<evidence type="ECO:0000256" key="10">
    <source>
        <dbReference type="ARBA" id="ARBA00023136"/>
    </source>
</evidence>
<evidence type="ECO:0000256" key="9">
    <source>
        <dbReference type="ARBA" id="ARBA00023128"/>
    </source>
</evidence>
<dbReference type="PANTHER" id="PTHR23070">
    <property type="entry name" value="BCS1 AAA-TYPE ATPASE"/>
    <property type="match status" value="1"/>
</dbReference>
<reference evidence="16 17" key="1">
    <citation type="submission" date="2009-11" db="EMBL/GenBank/DDBJ databases">
        <title>Annotation of Allomyces macrogynus ATCC 38327.</title>
        <authorList>
            <consortium name="The Broad Institute Genome Sequencing Platform"/>
            <person name="Russ C."/>
            <person name="Cuomo C."/>
            <person name="Burger G."/>
            <person name="Gray M.W."/>
            <person name="Holland P.W.H."/>
            <person name="King N."/>
            <person name="Lang F.B.F."/>
            <person name="Roger A.J."/>
            <person name="Ruiz-Trillo I."/>
            <person name="Young S.K."/>
            <person name="Zeng Q."/>
            <person name="Gargeya S."/>
            <person name="Fitzgerald M."/>
            <person name="Haas B."/>
            <person name="Abouelleil A."/>
            <person name="Alvarado L."/>
            <person name="Arachchi H.M."/>
            <person name="Berlin A."/>
            <person name="Chapman S.B."/>
            <person name="Gearin G."/>
            <person name="Goldberg J."/>
            <person name="Griggs A."/>
            <person name="Gujja S."/>
            <person name="Hansen M."/>
            <person name="Heiman D."/>
            <person name="Howarth C."/>
            <person name="Larimer J."/>
            <person name="Lui A."/>
            <person name="MacDonald P.J.P."/>
            <person name="McCowen C."/>
            <person name="Montmayeur A."/>
            <person name="Murphy C."/>
            <person name="Neiman D."/>
            <person name="Pearson M."/>
            <person name="Priest M."/>
            <person name="Roberts A."/>
            <person name="Saif S."/>
            <person name="Shea T."/>
            <person name="Sisk P."/>
            <person name="Stolte C."/>
            <person name="Sykes S."/>
            <person name="Wortman J."/>
            <person name="Nusbaum C."/>
            <person name="Birren B."/>
        </authorList>
    </citation>
    <scope>NUCLEOTIDE SEQUENCE [LARGE SCALE GENOMIC DNA]</scope>
    <source>
        <strain evidence="16 17">ATCC 38327</strain>
    </source>
</reference>
<evidence type="ECO:0000256" key="1">
    <source>
        <dbReference type="ARBA" id="ARBA00004434"/>
    </source>
</evidence>
<evidence type="ECO:0000256" key="8">
    <source>
        <dbReference type="ARBA" id="ARBA00022989"/>
    </source>
</evidence>
<dbReference type="GO" id="GO:0034551">
    <property type="term" value="P:mitochondrial respiratory chain complex III assembly"/>
    <property type="evidence" value="ECO:0007669"/>
    <property type="project" value="UniProtKB-ARBA"/>
</dbReference>
<accession>A0A0L0RVK3</accession>
<dbReference type="FunFam" id="3.40.50.300:FF:000768">
    <property type="entry name" value="Probable mitochondrial chaperone bcs1"/>
    <property type="match status" value="1"/>
</dbReference>
<dbReference type="OrthoDB" id="10251412at2759"/>
<dbReference type="SMART" id="SM01024">
    <property type="entry name" value="BCS1_N"/>
    <property type="match status" value="1"/>
</dbReference>
<dbReference type="GO" id="GO:0005524">
    <property type="term" value="F:ATP binding"/>
    <property type="evidence" value="ECO:0007669"/>
    <property type="project" value="UniProtKB-KW"/>
</dbReference>
<evidence type="ECO:0000313" key="16">
    <source>
        <dbReference type="EMBL" id="KNE54164.1"/>
    </source>
</evidence>
<gene>
    <name evidence="16" type="ORF">AMAG_00161</name>
</gene>
<dbReference type="GO" id="GO:0005743">
    <property type="term" value="C:mitochondrial inner membrane"/>
    <property type="evidence" value="ECO:0007669"/>
    <property type="project" value="UniProtKB-SubCell"/>
</dbReference>
<dbReference type="AlphaFoldDB" id="A0A0L0RVK3"/>
<keyword evidence="5" id="KW-0999">Mitochondrion inner membrane</keyword>
<keyword evidence="4 12" id="KW-0547">Nucleotide-binding</keyword>
<feature type="domain" description="BCS1 N-terminal" evidence="15">
    <location>
        <begin position="21"/>
        <end position="208"/>
    </location>
</feature>
<dbReference type="Pfam" id="PF08740">
    <property type="entry name" value="BCS1_N"/>
    <property type="match status" value="1"/>
</dbReference>
<evidence type="ECO:0000313" key="17">
    <source>
        <dbReference type="Proteomes" id="UP000054350"/>
    </source>
</evidence>
<organism evidence="16 17">
    <name type="scientific">Allomyces macrogynus (strain ATCC 38327)</name>
    <name type="common">Allomyces javanicus var. macrogynus</name>
    <dbReference type="NCBI Taxonomy" id="578462"/>
    <lineage>
        <taxon>Eukaryota</taxon>
        <taxon>Fungi</taxon>
        <taxon>Fungi incertae sedis</taxon>
        <taxon>Blastocladiomycota</taxon>
        <taxon>Blastocladiomycetes</taxon>
        <taxon>Blastocladiales</taxon>
        <taxon>Blastocladiaceae</taxon>
        <taxon>Allomyces</taxon>
    </lineage>
</organism>
<dbReference type="InterPro" id="IPR027417">
    <property type="entry name" value="P-loop_NTPase"/>
</dbReference>
<dbReference type="InterPro" id="IPR057495">
    <property type="entry name" value="AAA_lid_BCS1"/>
</dbReference>
<dbReference type="InterPro" id="IPR014851">
    <property type="entry name" value="BCS1_N"/>
</dbReference>
<dbReference type="GO" id="GO:0016887">
    <property type="term" value="F:ATP hydrolysis activity"/>
    <property type="evidence" value="ECO:0007669"/>
    <property type="project" value="InterPro"/>
</dbReference>
<dbReference type="InterPro" id="IPR050747">
    <property type="entry name" value="Mitochondrial_chaperone_BCS1"/>
</dbReference>
<dbReference type="SUPFAM" id="SSF52540">
    <property type="entry name" value="P-loop containing nucleoside triphosphate hydrolases"/>
    <property type="match status" value="1"/>
</dbReference>
<evidence type="ECO:0000256" key="6">
    <source>
        <dbReference type="ARBA" id="ARBA00022801"/>
    </source>
</evidence>
<keyword evidence="9" id="KW-0496">Mitochondrion</keyword>
<dbReference type="VEuPathDB" id="FungiDB:AMAG_00161"/>
<name>A0A0L0RVK3_ALLM3</name>
<keyword evidence="6" id="KW-0378">Hydrolase</keyword>
<keyword evidence="8 13" id="KW-1133">Transmembrane helix</keyword>
<keyword evidence="7 12" id="KW-0067">ATP-binding</keyword>
<comment type="similarity">
    <text evidence="2">Belongs to the AAA ATPase family. BCS1 subfamily.</text>
</comment>
<keyword evidence="10 13" id="KW-0472">Membrane</keyword>
<reference evidence="17" key="2">
    <citation type="submission" date="2009-11" db="EMBL/GenBank/DDBJ databases">
        <title>The Genome Sequence of Allomyces macrogynus strain ATCC 38327.</title>
        <authorList>
            <consortium name="The Broad Institute Genome Sequencing Platform"/>
            <person name="Russ C."/>
            <person name="Cuomo C."/>
            <person name="Shea T."/>
            <person name="Young S.K."/>
            <person name="Zeng Q."/>
            <person name="Koehrsen M."/>
            <person name="Haas B."/>
            <person name="Borodovsky M."/>
            <person name="Guigo R."/>
            <person name="Alvarado L."/>
            <person name="Berlin A."/>
            <person name="Borenstein D."/>
            <person name="Chen Z."/>
            <person name="Engels R."/>
            <person name="Freedman E."/>
            <person name="Gellesch M."/>
            <person name="Goldberg J."/>
            <person name="Griggs A."/>
            <person name="Gujja S."/>
            <person name="Heiman D."/>
            <person name="Hepburn T."/>
            <person name="Howarth C."/>
            <person name="Jen D."/>
            <person name="Larson L."/>
            <person name="Lewis B."/>
            <person name="Mehta T."/>
            <person name="Park D."/>
            <person name="Pearson M."/>
            <person name="Roberts A."/>
            <person name="Saif S."/>
            <person name="Shenoy N."/>
            <person name="Sisk P."/>
            <person name="Stolte C."/>
            <person name="Sykes S."/>
            <person name="Walk T."/>
            <person name="White J."/>
            <person name="Yandava C."/>
            <person name="Burger G."/>
            <person name="Gray M.W."/>
            <person name="Holland P.W.H."/>
            <person name="King N."/>
            <person name="Lang F.B.F."/>
            <person name="Roger A.J."/>
            <person name="Ruiz-Trillo I."/>
            <person name="Lander E."/>
            <person name="Nusbaum C."/>
        </authorList>
    </citation>
    <scope>NUCLEOTIDE SEQUENCE [LARGE SCALE GENOMIC DNA]</scope>
    <source>
        <strain evidence="17">ATCC 38327</strain>
    </source>
</reference>
<comment type="catalytic activity">
    <reaction evidence="11">
        <text>ATP + H2O = ADP + phosphate + H(+)</text>
        <dbReference type="Rhea" id="RHEA:13065"/>
        <dbReference type="ChEBI" id="CHEBI:15377"/>
        <dbReference type="ChEBI" id="CHEBI:15378"/>
        <dbReference type="ChEBI" id="CHEBI:30616"/>
        <dbReference type="ChEBI" id="CHEBI:43474"/>
        <dbReference type="ChEBI" id="CHEBI:456216"/>
    </reaction>
    <physiologicalReaction direction="left-to-right" evidence="11">
        <dbReference type="Rhea" id="RHEA:13066"/>
    </physiologicalReaction>
</comment>
<evidence type="ECO:0000259" key="14">
    <source>
        <dbReference type="SMART" id="SM00382"/>
    </source>
</evidence>
<sequence length="439" mass="49763">MEAVLQSLSDNPYFSAGFGLFGLGTVAAIARKSTIHGAALLRRRLLVTLEIPSKDKSYAWALHWLTTVEQSMTVSEEATKASWLTKWRPRSHQLSVETSFRQHDNGAATTQFTMVPGIGSHWIKYQGAWMMINRKRDTKMIDLQNAAPWETVTITTLRRDAHLFPAFLKDAKEHALSAQAGKTVIYTSYGPEWRPFGQPRKKRPISSVVLDDGISDRILQDVRRFLDNWKWYNERGIPYRRGYLLYGSPGSGKSSFIQALAGELEYNICILNLSERGLTDDRLNHLMTVMPNRSILLLEDADAAFNKRSQTNDQGYVSGVTFSGLLNALDGVAAAEERLIFMTTNHIDRLDPALIRPGRVDVKVLVDWPSDAQVRRLFAKFYDDESKADRFVDALQKEGGVEGWRPSMAALQGHFIYFRDDPEESIKQVHMLRRDSYSA</sequence>
<keyword evidence="17" id="KW-1185">Reference proteome</keyword>
<dbReference type="STRING" id="578462.A0A0L0RVK3"/>
<feature type="transmembrane region" description="Helical" evidence="13">
    <location>
        <begin position="12"/>
        <end position="30"/>
    </location>
</feature>
<evidence type="ECO:0000256" key="4">
    <source>
        <dbReference type="ARBA" id="ARBA00022741"/>
    </source>
</evidence>
<evidence type="ECO:0000256" key="7">
    <source>
        <dbReference type="ARBA" id="ARBA00022840"/>
    </source>
</evidence>
<evidence type="ECO:0000256" key="12">
    <source>
        <dbReference type="RuleBase" id="RU003651"/>
    </source>
</evidence>
<evidence type="ECO:0000256" key="5">
    <source>
        <dbReference type="ARBA" id="ARBA00022792"/>
    </source>
</evidence>
<dbReference type="Gene3D" id="3.40.50.300">
    <property type="entry name" value="P-loop containing nucleotide triphosphate hydrolases"/>
    <property type="match status" value="1"/>
</dbReference>
<proteinExistence type="inferred from homology"/>
<dbReference type="CDD" id="cd19510">
    <property type="entry name" value="RecA-like_BCS1"/>
    <property type="match status" value="1"/>
</dbReference>
<evidence type="ECO:0000256" key="3">
    <source>
        <dbReference type="ARBA" id="ARBA00022692"/>
    </source>
</evidence>
<keyword evidence="3 13" id="KW-0812">Transmembrane</keyword>
<dbReference type="Proteomes" id="UP000054350">
    <property type="component" value="Unassembled WGS sequence"/>
</dbReference>